<dbReference type="Gene3D" id="3.30.70.100">
    <property type="match status" value="1"/>
</dbReference>
<dbReference type="AlphaFoldDB" id="A0A541BMV6"/>
<comment type="caution">
    <text evidence="2">The sequence shown here is derived from an EMBL/GenBank/DDBJ whole genome shotgun (WGS) entry which is preliminary data.</text>
</comment>
<reference evidence="2 3" key="1">
    <citation type="submission" date="2019-06" db="EMBL/GenBank/DDBJ databases">
        <title>Rhodococcus spaelei sp. nov., isolated from a cave.</title>
        <authorList>
            <person name="Lee S.D."/>
        </authorList>
    </citation>
    <scope>NUCLEOTIDE SEQUENCE [LARGE SCALE GENOMIC DNA]</scope>
    <source>
        <strain evidence="2 3">C9-5</strain>
    </source>
</reference>
<organism evidence="2 3">
    <name type="scientific">Rhodococcus spelaei</name>
    <dbReference type="NCBI Taxonomy" id="2546320"/>
    <lineage>
        <taxon>Bacteria</taxon>
        <taxon>Bacillati</taxon>
        <taxon>Actinomycetota</taxon>
        <taxon>Actinomycetes</taxon>
        <taxon>Mycobacteriales</taxon>
        <taxon>Nocardiaceae</taxon>
        <taxon>Rhodococcus</taxon>
    </lineage>
</organism>
<evidence type="ECO:0000313" key="2">
    <source>
        <dbReference type="EMBL" id="TQF73651.1"/>
    </source>
</evidence>
<feature type="domain" description="ABM" evidence="1">
    <location>
        <begin position="2"/>
        <end position="90"/>
    </location>
</feature>
<keyword evidence="2" id="KW-0560">Oxidoreductase</keyword>
<sequence>MIIVAGPLYVDPARRTAYLDGCTEVVGLARQADGCRDFAVSPDLVDPSRINVFECWESEEQLQRFRGSGPDAGQQESIVSADVREYPVNG</sequence>
<dbReference type="RefSeq" id="WP_142098040.1">
    <property type="nucleotide sequence ID" value="NZ_VIGH01000003.1"/>
</dbReference>
<gene>
    <name evidence="2" type="ORF">FK531_09285</name>
</gene>
<dbReference type="Proteomes" id="UP000316256">
    <property type="component" value="Unassembled WGS sequence"/>
</dbReference>
<dbReference type="SUPFAM" id="SSF54909">
    <property type="entry name" value="Dimeric alpha+beta barrel"/>
    <property type="match status" value="1"/>
</dbReference>
<keyword evidence="2" id="KW-0503">Monooxygenase</keyword>
<dbReference type="OrthoDB" id="287932at2"/>
<dbReference type="GO" id="GO:0004497">
    <property type="term" value="F:monooxygenase activity"/>
    <property type="evidence" value="ECO:0007669"/>
    <property type="project" value="UniProtKB-KW"/>
</dbReference>
<dbReference type="InterPro" id="IPR011008">
    <property type="entry name" value="Dimeric_a/b-barrel"/>
</dbReference>
<proteinExistence type="predicted"/>
<dbReference type="Pfam" id="PF03992">
    <property type="entry name" value="ABM"/>
    <property type="match status" value="1"/>
</dbReference>
<dbReference type="PROSITE" id="PS51725">
    <property type="entry name" value="ABM"/>
    <property type="match status" value="1"/>
</dbReference>
<name>A0A541BMV6_9NOCA</name>
<evidence type="ECO:0000259" key="1">
    <source>
        <dbReference type="PROSITE" id="PS51725"/>
    </source>
</evidence>
<protein>
    <submittedName>
        <fullName evidence="2">Antibiotic biosynthesis monooxygenase</fullName>
    </submittedName>
</protein>
<dbReference type="EMBL" id="VIGH01000003">
    <property type="protein sequence ID" value="TQF73651.1"/>
    <property type="molecule type" value="Genomic_DNA"/>
</dbReference>
<dbReference type="InterPro" id="IPR007138">
    <property type="entry name" value="ABM_dom"/>
</dbReference>
<accession>A0A541BMV6</accession>
<keyword evidence="3" id="KW-1185">Reference proteome</keyword>
<evidence type="ECO:0000313" key="3">
    <source>
        <dbReference type="Proteomes" id="UP000316256"/>
    </source>
</evidence>